<dbReference type="PANTHER" id="PTHR43222:SF2">
    <property type="entry name" value="NUDIX HYDROLASE 23, CHLOROPLASTIC"/>
    <property type="match status" value="1"/>
</dbReference>
<dbReference type="Gene3D" id="2.20.70.10">
    <property type="match status" value="1"/>
</dbReference>
<feature type="compositionally biased region" description="Basic and acidic residues" evidence="3">
    <location>
        <begin position="179"/>
        <end position="191"/>
    </location>
</feature>
<dbReference type="PROSITE" id="PS51462">
    <property type="entry name" value="NUDIX"/>
    <property type="match status" value="1"/>
</dbReference>
<dbReference type="Gene3D" id="3.90.79.10">
    <property type="entry name" value="Nucleoside Triphosphate Pyrophosphohydrolase"/>
    <property type="match status" value="1"/>
</dbReference>
<dbReference type="RefSeq" id="WP_269332587.1">
    <property type="nucleotide sequence ID" value="NZ_JAMZFT010000002.1"/>
</dbReference>
<keyword evidence="2 5" id="KW-0378">Hydrolase</keyword>
<evidence type="ECO:0000313" key="5">
    <source>
        <dbReference type="EMBL" id="MCP1336635.1"/>
    </source>
</evidence>
<dbReference type="GO" id="GO:0016787">
    <property type="term" value="F:hydrolase activity"/>
    <property type="evidence" value="ECO:0007669"/>
    <property type="project" value="UniProtKB-KW"/>
</dbReference>
<dbReference type="Proteomes" id="UP001055804">
    <property type="component" value="Unassembled WGS sequence"/>
</dbReference>
<accession>A0A9J6PFQ3</accession>
<dbReference type="InterPro" id="IPR000086">
    <property type="entry name" value="NUDIX_hydrolase_dom"/>
</dbReference>
<evidence type="ECO:0000256" key="1">
    <source>
        <dbReference type="ARBA" id="ARBA00001946"/>
    </source>
</evidence>
<evidence type="ECO:0000313" key="6">
    <source>
        <dbReference type="Proteomes" id="UP001055804"/>
    </source>
</evidence>
<dbReference type="AlphaFoldDB" id="A0A9J6PFQ3"/>
<dbReference type="InterPro" id="IPR029401">
    <property type="entry name" value="Nudix_N"/>
</dbReference>
<evidence type="ECO:0000256" key="2">
    <source>
        <dbReference type="ARBA" id="ARBA00022801"/>
    </source>
</evidence>
<dbReference type="Pfam" id="PF14803">
    <property type="entry name" value="Zn_ribbon_Nudix"/>
    <property type="match status" value="1"/>
</dbReference>
<name>A0A9J6PFQ3_9PROT</name>
<gene>
    <name evidence="5" type="ORF">NJQ99_09475</name>
</gene>
<sequence length="191" mass="21309">MSELPADPHRFVRRVPDGDDRERRVCSDCGFVDYENPKIVVGAVVSHGARLLLCRRAIEPRRGFWTLPAGYLELGEATEAGAVREAWEEARAEIEIDQLLAVYSIPRISQVQLIYRARLTRPEVAPGPESEEVGLFAWDDIPWDRIAFPSVHWALAAWDESRGRAGFAPYTNPPGATGDMRRAGRIKGEGA</sequence>
<dbReference type="CDD" id="cd04511">
    <property type="entry name" value="NUDIX_Hydrolase"/>
    <property type="match status" value="1"/>
</dbReference>
<dbReference type="EMBL" id="JAMZFT010000002">
    <property type="protein sequence ID" value="MCP1336635.1"/>
    <property type="molecule type" value="Genomic_DNA"/>
</dbReference>
<protein>
    <submittedName>
        <fullName evidence="5">NUDIX hydrolase</fullName>
    </submittedName>
</protein>
<feature type="domain" description="Nudix hydrolase" evidence="4">
    <location>
        <begin position="36"/>
        <end position="161"/>
    </location>
</feature>
<dbReference type="Pfam" id="PF00293">
    <property type="entry name" value="NUDIX"/>
    <property type="match status" value="1"/>
</dbReference>
<comment type="caution">
    <text evidence="5">The sequence shown here is derived from an EMBL/GenBank/DDBJ whole genome shotgun (WGS) entry which is preliminary data.</text>
</comment>
<dbReference type="PANTHER" id="PTHR43222">
    <property type="entry name" value="NUDIX HYDROLASE 23"/>
    <property type="match status" value="1"/>
</dbReference>
<dbReference type="InterPro" id="IPR015797">
    <property type="entry name" value="NUDIX_hydrolase-like_dom_sf"/>
</dbReference>
<organism evidence="5 6">
    <name type="scientific">Futiania mangrovi</name>
    <dbReference type="NCBI Taxonomy" id="2959716"/>
    <lineage>
        <taxon>Bacteria</taxon>
        <taxon>Pseudomonadati</taxon>
        <taxon>Pseudomonadota</taxon>
        <taxon>Alphaproteobacteria</taxon>
        <taxon>Futianiales</taxon>
        <taxon>Futianiaceae</taxon>
        <taxon>Futiania</taxon>
    </lineage>
</organism>
<feature type="region of interest" description="Disordered" evidence="3">
    <location>
        <begin position="169"/>
        <end position="191"/>
    </location>
</feature>
<evidence type="ECO:0000259" key="4">
    <source>
        <dbReference type="PROSITE" id="PS51462"/>
    </source>
</evidence>
<dbReference type="SUPFAM" id="SSF55811">
    <property type="entry name" value="Nudix"/>
    <property type="match status" value="1"/>
</dbReference>
<keyword evidence="6" id="KW-1185">Reference proteome</keyword>
<comment type="cofactor">
    <cofactor evidence="1">
        <name>Mg(2+)</name>
        <dbReference type="ChEBI" id="CHEBI:18420"/>
    </cofactor>
</comment>
<proteinExistence type="predicted"/>
<dbReference type="PROSITE" id="PS00893">
    <property type="entry name" value="NUDIX_BOX"/>
    <property type="match status" value="1"/>
</dbReference>
<evidence type="ECO:0000256" key="3">
    <source>
        <dbReference type="SAM" id="MobiDB-lite"/>
    </source>
</evidence>
<reference evidence="5" key="1">
    <citation type="submission" date="2022-06" db="EMBL/GenBank/DDBJ databases">
        <title>Isolation and Genomics of Futiania mangrovii gen. nov., sp. nov., a Rare and Metabolically-versatile member in the Class Alphaproteobacteria.</title>
        <authorList>
            <person name="Liu L."/>
            <person name="Huang W.-C."/>
            <person name="Pan J."/>
            <person name="Li J."/>
            <person name="Huang Y."/>
            <person name="Du H."/>
            <person name="Liu Y."/>
            <person name="Li M."/>
        </authorList>
    </citation>
    <scope>NUCLEOTIDE SEQUENCE</scope>
    <source>
        <strain evidence="5">FT118</strain>
    </source>
</reference>
<dbReference type="InterPro" id="IPR020084">
    <property type="entry name" value="NUDIX_hydrolase_CS"/>
</dbReference>